<protein>
    <submittedName>
        <fullName evidence="4">Phage tail protein</fullName>
    </submittedName>
</protein>
<dbReference type="GO" id="GO:0005615">
    <property type="term" value="C:extracellular space"/>
    <property type="evidence" value="ECO:0007669"/>
    <property type="project" value="TreeGrafter"/>
</dbReference>
<organism evidence="4 5">
    <name type="scientific">Escherichia coli</name>
    <dbReference type="NCBI Taxonomy" id="562"/>
    <lineage>
        <taxon>Bacteria</taxon>
        <taxon>Pseudomonadati</taxon>
        <taxon>Pseudomonadota</taxon>
        <taxon>Gammaproteobacteria</taxon>
        <taxon>Enterobacterales</taxon>
        <taxon>Enterobacteriaceae</taxon>
        <taxon>Escherichia</taxon>
    </lineage>
</organism>
<reference evidence="4 5" key="1">
    <citation type="submission" date="2019-12" db="EMBL/GenBank/DDBJ databases">
        <authorList>
            <consortium name="NARMS: The National Antimicrobial Resistance Monitoring System"/>
        </authorList>
    </citation>
    <scope>NUCLEOTIDE SEQUENCE [LARGE SCALE GENOMIC DNA]</scope>
    <source>
        <strain evidence="4 5">CVM N19EC0189</strain>
    </source>
</reference>
<evidence type="ECO:0000313" key="5">
    <source>
        <dbReference type="Proteomes" id="UP000534496"/>
    </source>
</evidence>
<feature type="compositionally biased region" description="Low complexity" evidence="1">
    <location>
        <begin position="342"/>
        <end position="358"/>
    </location>
</feature>
<feature type="region of interest" description="Disordered" evidence="1">
    <location>
        <begin position="121"/>
        <end position="212"/>
    </location>
</feature>
<dbReference type="PANTHER" id="PTHR24023">
    <property type="entry name" value="COLLAGEN ALPHA"/>
    <property type="match status" value="1"/>
</dbReference>
<dbReference type="Gene3D" id="2.60.40.1120">
    <property type="entry name" value="Carboxypeptidase-like, regulatory domain"/>
    <property type="match status" value="1"/>
</dbReference>
<reference evidence="3" key="2">
    <citation type="submission" date="2023-10" db="EMBL/GenBank/DDBJ databases">
        <authorList>
            <person name="Leclercq S."/>
        </authorList>
    </citation>
    <scope>NUCLEOTIDE SEQUENCE</scope>
    <source>
        <strain evidence="3">F848</strain>
    </source>
</reference>
<evidence type="ECO:0000313" key="3">
    <source>
        <dbReference type="EMBL" id="CAK1209803.1"/>
    </source>
</evidence>
<gene>
    <name evidence="4" type="ORF">F9461_27695</name>
    <name evidence="3" type="ORF">FGAF848_18890</name>
</gene>
<sequence length="441" mass="46739">MAAVKISGVLRDGTGKPVPGCIIELKAKRTSETVIATTVAYGMPEETGSYSMDVEPGIYRVTLNTEGYRPSYVGDIVVREDSSPGTLNKFLMELEDAPYYPKALSELEAVVQSILHRAESAASEAEEARKRAASARGPRGEKGDTGARGERGITGPQGPKGETGARGPAGPQGPKGETGERGPAGPQGAKGETGARGPEGPQGPRGESARGQLLNGDLNRLGRVTDQGDYYQPSDSGATRENNYPIQRAGYLQVRVGAWGYCQHEYTTWNPPRKFVRTVTGNFTGNGPWSEWKELGAQGERGPQGPKGDTGERGPAGPQGLKGDTGERGPAGPQGLKGDTGARGPAGPQGQPGQPASVGSVYSVGSYVLGIIERNHEVTNTREIPGYRIRQAVIVSSSSDKLTDIRFLFGDPMLGTWMLCTTNMTVNNIIGTIWGLFQRIR</sequence>
<name>A0A8S7S0L6_ECOLX</name>
<evidence type="ECO:0000256" key="1">
    <source>
        <dbReference type="SAM" id="MobiDB-lite"/>
    </source>
</evidence>
<evidence type="ECO:0000259" key="2">
    <source>
        <dbReference type="Pfam" id="PF08400"/>
    </source>
</evidence>
<dbReference type="GO" id="GO:0031012">
    <property type="term" value="C:extracellular matrix"/>
    <property type="evidence" value="ECO:0007669"/>
    <property type="project" value="TreeGrafter"/>
</dbReference>
<feature type="compositionally biased region" description="Polar residues" evidence="1">
    <location>
        <begin position="233"/>
        <end position="242"/>
    </location>
</feature>
<dbReference type="AlphaFoldDB" id="A0A8S7S0L6"/>
<proteinExistence type="predicted"/>
<dbReference type="Pfam" id="PF08400">
    <property type="entry name" value="phage_tail_N"/>
    <property type="match status" value="1"/>
</dbReference>
<dbReference type="EMBL" id="AASVQO010000065">
    <property type="protein sequence ID" value="EFH3676884.1"/>
    <property type="molecule type" value="Genomic_DNA"/>
</dbReference>
<dbReference type="InterPro" id="IPR008969">
    <property type="entry name" value="CarboxyPept-like_regulatory"/>
</dbReference>
<feature type="compositionally biased region" description="Basic and acidic residues" evidence="1">
    <location>
        <begin position="138"/>
        <end position="151"/>
    </location>
</feature>
<feature type="region of interest" description="Disordered" evidence="1">
    <location>
        <begin position="223"/>
        <end position="242"/>
    </location>
</feature>
<dbReference type="CDD" id="cd19958">
    <property type="entry name" value="pyocin_knob"/>
    <property type="match status" value="1"/>
</dbReference>
<dbReference type="InterPro" id="IPR050149">
    <property type="entry name" value="Collagen_superfamily"/>
</dbReference>
<dbReference type="InterPro" id="IPR008160">
    <property type="entry name" value="Collagen"/>
</dbReference>
<evidence type="ECO:0000313" key="4">
    <source>
        <dbReference type="EMBL" id="EFH3676884.1"/>
    </source>
</evidence>
<feature type="compositionally biased region" description="Low complexity" evidence="1">
    <location>
        <begin position="195"/>
        <end position="206"/>
    </location>
</feature>
<comment type="caution">
    <text evidence="4">The sequence shown here is derived from an EMBL/GenBank/DDBJ whole genome shotgun (WGS) entry which is preliminary data.</text>
</comment>
<dbReference type="Proteomes" id="UP001190091">
    <property type="component" value="Unassembled WGS sequence"/>
</dbReference>
<dbReference type="InterPro" id="IPR013609">
    <property type="entry name" value="Stf-like_N"/>
</dbReference>
<dbReference type="Proteomes" id="UP000534496">
    <property type="component" value="Unassembled WGS sequence"/>
</dbReference>
<dbReference type="RefSeq" id="WP_097335408.1">
    <property type="nucleotide sequence ID" value="NZ_CAUZHL010000002.1"/>
</dbReference>
<dbReference type="Pfam" id="PF01391">
    <property type="entry name" value="Collagen"/>
    <property type="match status" value="2"/>
</dbReference>
<dbReference type="SUPFAM" id="SSF49464">
    <property type="entry name" value="Carboxypeptidase regulatory domain-like"/>
    <property type="match status" value="1"/>
</dbReference>
<dbReference type="PANTHER" id="PTHR24023:SF1082">
    <property type="entry name" value="COLLAGEN TRIPLE HELIX REPEAT"/>
    <property type="match status" value="1"/>
</dbReference>
<dbReference type="EMBL" id="CAUZHL010000002">
    <property type="protein sequence ID" value="CAK1209803.1"/>
    <property type="molecule type" value="Genomic_DNA"/>
</dbReference>
<accession>A0A8S7S0L6</accession>
<feature type="region of interest" description="Disordered" evidence="1">
    <location>
        <begin position="287"/>
        <end position="358"/>
    </location>
</feature>
<feature type="domain" description="Lambda-like tail fibre protein N-terminal" evidence="2">
    <location>
        <begin position="3"/>
        <end position="133"/>
    </location>
</feature>